<gene>
    <name evidence="1" type="ORF">D9611_014186</name>
</gene>
<evidence type="ECO:0000313" key="1">
    <source>
        <dbReference type="EMBL" id="KAF5338065.1"/>
    </source>
</evidence>
<proteinExistence type="predicted"/>
<accession>A0A8H5FI51</accession>
<protein>
    <submittedName>
        <fullName evidence="1">Uncharacterized protein</fullName>
    </submittedName>
</protein>
<organism evidence="1 2">
    <name type="scientific">Ephemerocybe angulata</name>
    <dbReference type="NCBI Taxonomy" id="980116"/>
    <lineage>
        <taxon>Eukaryota</taxon>
        <taxon>Fungi</taxon>
        <taxon>Dikarya</taxon>
        <taxon>Basidiomycota</taxon>
        <taxon>Agaricomycotina</taxon>
        <taxon>Agaricomycetes</taxon>
        <taxon>Agaricomycetidae</taxon>
        <taxon>Agaricales</taxon>
        <taxon>Agaricineae</taxon>
        <taxon>Psathyrellaceae</taxon>
        <taxon>Ephemerocybe</taxon>
    </lineage>
</organism>
<dbReference type="EMBL" id="JAACJK010000018">
    <property type="protein sequence ID" value="KAF5338065.1"/>
    <property type="molecule type" value="Genomic_DNA"/>
</dbReference>
<name>A0A8H5FI51_9AGAR</name>
<keyword evidence="2" id="KW-1185">Reference proteome</keyword>
<evidence type="ECO:0000313" key="2">
    <source>
        <dbReference type="Proteomes" id="UP000541558"/>
    </source>
</evidence>
<sequence>MPTCQHDMEKKNIFIGDTSAETRIKDHTSPHAILDVCDTERGHPESDPNPELLYQRLSLPGILELEVIKRS</sequence>
<dbReference type="Proteomes" id="UP000541558">
    <property type="component" value="Unassembled WGS sequence"/>
</dbReference>
<comment type="caution">
    <text evidence="1">The sequence shown here is derived from an EMBL/GenBank/DDBJ whole genome shotgun (WGS) entry which is preliminary data.</text>
</comment>
<reference evidence="1 2" key="1">
    <citation type="journal article" date="2020" name="ISME J.">
        <title>Uncovering the hidden diversity of litter-decomposition mechanisms in mushroom-forming fungi.</title>
        <authorList>
            <person name="Floudas D."/>
            <person name="Bentzer J."/>
            <person name="Ahren D."/>
            <person name="Johansson T."/>
            <person name="Persson P."/>
            <person name="Tunlid A."/>
        </authorList>
    </citation>
    <scope>NUCLEOTIDE SEQUENCE [LARGE SCALE GENOMIC DNA]</scope>
    <source>
        <strain evidence="1 2">CBS 175.51</strain>
    </source>
</reference>
<dbReference type="AlphaFoldDB" id="A0A8H5FI51"/>